<feature type="domain" description="NlpC/P60" evidence="5">
    <location>
        <begin position="50"/>
        <end position="169"/>
    </location>
</feature>
<dbReference type="GO" id="GO:0006508">
    <property type="term" value="P:proteolysis"/>
    <property type="evidence" value="ECO:0007669"/>
    <property type="project" value="UniProtKB-KW"/>
</dbReference>
<name>A0A0F9X6Y3_9ZZZZ</name>
<dbReference type="EMBL" id="LAZR01000076">
    <property type="protein sequence ID" value="KKN94721.1"/>
    <property type="molecule type" value="Genomic_DNA"/>
</dbReference>
<gene>
    <name evidence="6" type="ORF">LCGC14_0185370</name>
</gene>
<dbReference type="Pfam" id="PF00877">
    <property type="entry name" value="NLPC_P60"/>
    <property type="match status" value="1"/>
</dbReference>
<comment type="caution">
    <text evidence="6">The sequence shown here is derived from an EMBL/GenBank/DDBJ whole genome shotgun (WGS) entry which is preliminary data.</text>
</comment>
<dbReference type="SUPFAM" id="SSF54001">
    <property type="entry name" value="Cysteine proteinases"/>
    <property type="match status" value="1"/>
</dbReference>
<reference evidence="6" key="1">
    <citation type="journal article" date="2015" name="Nature">
        <title>Complex archaea that bridge the gap between prokaryotes and eukaryotes.</title>
        <authorList>
            <person name="Spang A."/>
            <person name="Saw J.H."/>
            <person name="Jorgensen S.L."/>
            <person name="Zaremba-Niedzwiedzka K."/>
            <person name="Martijn J."/>
            <person name="Lind A.E."/>
            <person name="van Eijk R."/>
            <person name="Schleper C."/>
            <person name="Guy L."/>
            <person name="Ettema T.J."/>
        </authorList>
    </citation>
    <scope>NUCLEOTIDE SEQUENCE</scope>
</reference>
<dbReference type="AlphaFoldDB" id="A0A0F9X6Y3"/>
<evidence type="ECO:0000256" key="2">
    <source>
        <dbReference type="ARBA" id="ARBA00022670"/>
    </source>
</evidence>
<dbReference type="InterPro" id="IPR000064">
    <property type="entry name" value="NLP_P60_dom"/>
</dbReference>
<evidence type="ECO:0000313" key="6">
    <source>
        <dbReference type="EMBL" id="KKN94721.1"/>
    </source>
</evidence>
<comment type="similarity">
    <text evidence="1">Belongs to the peptidase C40 family.</text>
</comment>
<sequence length="170" mass="18409">MPLVRQLYLSCRVMLPGRGVLLSLIMVLLAGCASKDLTPIEAPPNRAGLSMERALILSHAQQAIGTPYRFGGNTPDGLDCSGLVEMTYRAAGIRVPRTADEQFRALPQVDTPRPGDLLFFGDRRKASHVGIYRGNGQMIHAPGNGRAVVSVPLEIDYWQERFLGAASPAP</sequence>
<keyword evidence="3" id="KW-0378">Hydrolase</keyword>
<dbReference type="InterPro" id="IPR051202">
    <property type="entry name" value="Peptidase_C40"/>
</dbReference>
<dbReference type="PROSITE" id="PS51257">
    <property type="entry name" value="PROKAR_LIPOPROTEIN"/>
    <property type="match status" value="1"/>
</dbReference>
<proteinExistence type="inferred from homology"/>
<keyword evidence="2" id="KW-0645">Protease</keyword>
<dbReference type="GO" id="GO:0008234">
    <property type="term" value="F:cysteine-type peptidase activity"/>
    <property type="evidence" value="ECO:0007669"/>
    <property type="project" value="UniProtKB-KW"/>
</dbReference>
<evidence type="ECO:0000259" key="5">
    <source>
        <dbReference type="PROSITE" id="PS51935"/>
    </source>
</evidence>
<evidence type="ECO:0000256" key="4">
    <source>
        <dbReference type="ARBA" id="ARBA00022807"/>
    </source>
</evidence>
<protein>
    <recommendedName>
        <fullName evidence="5">NlpC/P60 domain-containing protein</fullName>
    </recommendedName>
</protein>
<dbReference type="Gene3D" id="3.90.1720.10">
    <property type="entry name" value="endopeptidase domain like (from Nostoc punctiforme)"/>
    <property type="match status" value="1"/>
</dbReference>
<keyword evidence="4" id="KW-0788">Thiol protease</keyword>
<dbReference type="PANTHER" id="PTHR47053:SF1">
    <property type="entry name" value="MUREIN DD-ENDOPEPTIDASE MEPH-RELATED"/>
    <property type="match status" value="1"/>
</dbReference>
<organism evidence="6">
    <name type="scientific">marine sediment metagenome</name>
    <dbReference type="NCBI Taxonomy" id="412755"/>
    <lineage>
        <taxon>unclassified sequences</taxon>
        <taxon>metagenomes</taxon>
        <taxon>ecological metagenomes</taxon>
    </lineage>
</organism>
<dbReference type="InterPro" id="IPR038765">
    <property type="entry name" value="Papain-like_cys_pep_sf"/>
</dbReference>
<evidence type="ECO:0000256" key="1">
    <source>
        <dbReference type="ARBA" id="ARBA00007074"/>
    </source>
</evidence>
<dbReference type="PROSITE" id="PS51935">
    <property type="entry name" value="NLPC_P60"/>
    <property type="match status" value="1"/>
</dbReference>
<evidence type="ECO:0000256" key="3">
    <source>
        <dbReference type="ARBA" id="ARBA00022801"/>
    </source>
</evidence>
<accession>A0A0F9X6Y3</accession>
<dbReference type="PANTHER" id="PTHR47053">
    <property type="entry name" value="MUREIN DD-ENDOPEPTIDASE MEPH-RELATED"/>
    <property type="match status" value="1"/>
</dbReference>